<dbReference type="RefSeq" id="WP_091257718.1">
    <property type="nucleotide sequence ID" value="NZ_FNDB01000011.1"/>
</dbReference>
<proteinExistence type="predicted"/>
<sequence>MFTQRKLLIATMHEKEKVIAPLFEKELGVHCFVIPDFDSDVLGTFSGEIERKDDPITTLKNKCLMALALTDCDMVIASEGSFGPHPSLFFAHANDEIVLFLDKKNKLEIIARELSLETNFNGAEIKNELQLREFAEKVNFPSHGLIVKKTKEDCTEVEKGITDWDTLNIIFQKFIQQFGMTYVETDMRAMYNPTRMKVIEKAIKKLLAKIQSCCPTCFTPGFGITDAKPGLPCNLCHGPTRSTLSYIYTCQKCSFTKEDKFPNKKLTEDPMYCDFCNP</sequence>
<organism evidence="2 3">
    <name type="scientific">Flavobacterium omnivorum</name>
    <dbReference type="NCBI Taxonomy" id="178355"/>
    <lineage>
        <taxon>Bacteria</taxon>
        <taxon>Pseudomonadati</taxon>
        <taxon>Bacteroidota</taxon>
        <taxon>Flavobacteriia</taxon>
        <taxon>Flavobacteriales</taxon>
        <taxon>Flavobacteriaceae</taxon>
        <taxon>Flavobacterium</taxon>
    </lineage>
</organism>
<name>A0A1G8E218_9FLAO</name>
<dbReference type="Proteomes" id="UP000199274">
    <property type="component" value="Unassembled WGS sequence"/>
</dbReference>
<dbReference type="EMBL" id="FNDB01000011">
    <property type="protein sequence ID" value="SDH63986.1"/>
    <property type="molecule type" value="Genomic_DNA"/>
</dbReference>
<dbReference type="Pfam" id="PF20376">
    <property type="entry name" value="DUF6671"/>
    <property type="match status" value="1"/>
</dbReference>
<gene>
    <name evidence="2" type="ORF">SAMN04488062_11114</name>
</gene>
<evidence type="ECO:0000259" key="1">
    <source>
        <dbReference type="Pfam" id="PF20376"/>
    </source>
</evidence>
<evidence type="ECO:0000313" key="3">
    <source>
        <dbReference type="Proteomes" id="UP000199274"/>
    </source>
</evidence>
<dbReference type="STRING" id="178355.SAMN04488062_11114"/>
<protein>
    <recommendedName>
        <fullName evidence="1">DUF6671 domain-containing protein</fullName>
    </recommendedName>
</protein>
<evidence type="ECO:0000313" key="2">
    <source>
        <dbReference type="EMBL" id="SDH63986.1"/>
    </source>
</evidence>
<dbReference type="InterPro" id="IPR046612">
    <property type="entry name" value="DUF6671"/>
</dbReference>
<feature type="domain" description="DUF6671" evidence="1">
    <location>
        <begin position="62"/>
        <end position="278"/>
    </location>
</feature>
<dbReference type="AlphaFoldDB" id="A0A1G8E218"/>
<dbReference type="OrthoDB" id="9793837at2"/>
<keyword evidence="3" id="KW-1185">Reference proteome</keyword>
<accession>A0A1G8E218</accession>
<reference evidence="3" key="1">
    <citation type="submission" date="2016-10" db="EMBL/GenBank/DDBJ databases">
        <authorList>
            <person name="Varghese N."/>
            <person name="Submissions S."/>
        </authorList>
    </citation>
    <scope>NUCLEOTIDE SEQUENCE [LARGE SCALE GENOMIC DNA]</scope>
    <source>
        <strain evidence="3">CGMCC 1.2747</strain>
    </source>
</reference>